<dbReference type="AlphaFoldDB" id="A0A6G3QUG7"/>
<protein>
    <submittedName>
        <fullName evidence="1">DUF2218 domain-containing protein</fullName>
    </submittedName>
</protein>
<proteinExistence type="predicted"/>
<dbReference type="Gene3D" id="3.30.310.50">
    <property type="entry name" value="Alpha-D-phosphohexomutase, C-terminal domain"/>
    <property type="match status" value="1"/>
</dbReference>
<evidence type="ECO:0000313" key="1">
    <source>
        <dbReference type="EMBL" id="NEA87116.1"/>
    </source>
</evidence>
<dbReference type="InterPro" id="IPR014543">
    <property type="entry name" value="UCP028291"/>
</dbReference>
<sequence length="75" mass="8423">MMRIEAAGEEKLRRLRNLVTGHVERFGRRDGSQVDWQRAERGNSAHTKNDGCDRSVIACPRLLVPAAGAVQRPVR</sequence>
<dbReference type="Pfam" id="PF09981">
    <property type="entry name" value="DUF2218"/>
    <property type="match status" value="1"/>
</dbReference>
<accession>A0A6G3QUG7</accession>
<gene>
    <name evidence="1" type="ORF">G3I53_13935</name>
</gene>
<organism evidence="1">
    <name type="scientific">Streptomyces sp. SID14436</name>
    <dbReference type="NCBI Taxonomy" id="2706070"/>
    <lineage>
        <taxon>Bacteria</taxon>
        <taxon>Bacillati</taxon>
        <taxon>Actinomycetota</taxon>
        <taxon>Actinomycetes</taxon>
        <taxon>Kitasatosporales</taxon>
        <taxon>Streptomycetaceae</taxon>
        <taxon>Streptomyces</taxon>
    </lineage>
</organism>
<name>A0A6G3QUG7_9ACTN</name>
<dbReference type="EMBL" id="JAAGMD010000394">
    <property type="protein sequence ID" value="NEA87116.1"/>
    <property type="molecule type" value="Genomic_DNA"/>
</dbReference>
<dbReference type="RefSeq" id="WP_164334461.1">
    <property type="nucleotide sequence ID" value="NZ_JAAGMD010000394.1"/>
</dbReference>
<comment type="caution">
    <text evidence="1">The sequence shown here is derived from an EMBL/GenBank/DDBJ whole genome shotgun (WGS) entry which is preliminary data.</text>
</comment>
<reference evidence="1" key="1">
    <citation type="submission" date="2020-01" db="EMBL/GenBank/DDBJ databases">
        <title>Insect and environment-associated Actinomycetes.</title>
        <authorList>
            <person name="Currrie C."/>
            <person name="Chevrette M."/>
            <person name="Carlson C."/>
            <person name="Stubbendieck R."/>
            <person name="Wendt-Pienkowski E."/>
        </authorList>
    </citation>
    <scope>NUCLEOTIDE SEQUENCE</scope>
    <source>
        <strain evidence="1">SID14436</strain>
    </source>
</reference>